<evidence type="ECO:0000256" key="5">
    <source>
        <dbReference type="PROSITE-ProRule" id="PRU00182"/>
    </source>
</evidence>
<protein>
    <recommendedName>
        <fullName evidence="6">Pseudouridine synthase</fullName>
        <ecNumber evidence="6">5.4.99.-</ecNumber>
    </recommendedName>
</protein>
<dbReference type="InterPro" id="IPR020103">
    <property type="entry name" value="PsdUridine_synth_cat_dom_sf"/>
</dbReference>
<evidence type="ECO:0000313" key="8">
    <source>
        <dbReference type="EMBL" id="MDC3417192.1"/>
    </source>
</evidence>
<dbReference type="PROSITE" id="PS50889">
    <property type="entry name" value="S4"/>
    <property type="match status" value="1"/>
</dbReference>
<dbReference type="EC" id="5.4.99.-" evidence="6"/>
<dbReference type="Gene3D" id="3.30.2350.10">
    <property type="entry name" value="Pseudouridine synthase"/>
    <property type="match status" value="1"/>
</dbReference>
<dbReference type="GO" id="GO:0009982">
    <property type="term" value="F:pseudouridine synthase activity"/>
    <property type="evidence" value="ECO:0007669"/>
    <property type="project" value="InterPro"/>
</dbReference>
<dbReference type="GO" id="GO:0140098">
    <property type="term" value="F:catalytic activity, acting on RNA"/>
    <property type="evidence" value="ECO:0007669"/>
    <property type="project" value="UniProtKB-ARBA"/>
</dbReference>
<dbReference type="SUPFAM" id="SSF55120">
    <property type="entry name" value="Pseudouridine synthase"/>
    <property type="match status" value="1"/>
</dbReference>
<dbReference type="NCBIfam" id="TIGR00005">
    <property type="entry name" value="rluA_subfam"/>
    <property type="match status" value="1"/>
</dbReference>
<dbReference type="CDD" id="cd02869">
    <property type="entry name" value="PseudoU_synth_RluA_like"/>
    <property type="match status" value="1"/>
</dbReference>
<dbReference type="InterPro" id="IPR006225">
    <property type="entry name" value="PsdUridine_synth_RluC/D"/>
</dbReference>
<comment type="caution">
    <text evidence="8">The sequence shown here is derived from an EMBL/GenBank/DDBJ whole genome shotgun (WGS) entry which is preliminary data.</text>
</comment>
<dbReference type="InterPro" id="IPR006224">
    <property type="entry name" value="PsdUridine_synth_RluA-like_CS"/>
</dbReference>
<comment type="function">
    <text evidence="6">Responsible for synthesis of pseudouridine from uracil.</text>
</comment>
<dbReference type="FunFam" id="3.30.2350.10:FF:000005">
    <property type="entry name" value="Pseudouridine synthase"/>
    <property type="match status" value="1"/>
</dbReference>
<dbReference type="PANTHER" id="PTHR21600:SF35">
    <property type="entry name" value="PSEUDOURIDINE SYNTHASE"/>
    <property type="match status" value="1"/>
</dbReference>
<feature type="domain" description="Pseudouridine synthase RsuA/RluA-like" evidence="7">
    <location>
        <begin position="85"/>
        <end position="235"/>
    </location>
</feature>
<gene>
    <name evidence="8" type="ORF">NC799_09735</name>
</gene>
<feature type="active site" evidence="4">
    <location>
        <position position="132"/>
    </location>
</feature>
<comment type="similarity">
    <text evidence="2 6">Belongs to the pseudouridine synthase RluA family.</text>
</comment>
<comment type="catalytic activity">
    <reaction evidence="1 6">
        <text>a uridine in RNA = a pseudouridine in RNA</text>
        <dbReference type="Rhea" id="RHEA:48348"/>
        <dbReference type="Rhea" id="RHEA-COMP:12068"/>
        <dbReference type="Rhea" id="RHEA-COMP:12069"/>
        <dbReference type="ChEBI" id="CHEBI:65314"/>
        <dbReference type="ChEBI" id="CHEBI:65315"/>
    </reaction>
</comment>
<dbReference type="GO" id="GO:0003723">
    <property type="term" value="F:RNA binding"/>
    <property type="evidence" value="ECO:0007669"/>
    <property type="project" value="UniProtKB-KW"/>
</dbReference>
<dbReference type="Proteomes" id="UP001145069">
    <property type="component" value="Unassembled WGS sequence"/>
</dbReference>
<keyword evidence="5" id="KW-0694">RNA-binding</keyword>
<dbReference type="PROSITE" id="PS01129">
    <property type="entry name" value="PSI_RLU"/>
    <property type="match status" value="1"/>
</dbReference>
<dbReference type="InterPro" id="IPR006145">
    <property type="entry name" value="PsdUridine_synth_RsuA/RluA"/>
</dbReference>
<dbReference type="RefSeq" id="WP_272446261.1">
    <property type="nucleotide sequence ID" value="NZ_JAMQKC010000007.1"/>
</dbReference>
<accession>A0A9X3WCT9</accession>
<evidence type="ECO:0000313" key="9">
    <source>
        <dbReference type="Proteomes" id="UP001145069"/>
    </source>
</evidence>
<evidence type="ECO:0000256" key="1">
    <source>
        <dbReference type="ARBA" id="ARBA00000073"/>
    </source>
</evidence>
<reference evidence="8" key="1">
    <citation type="submission" date="2022-06" db="EMBL/GenBank/DDBJ databases">
        <title>Aquibacillus sp. a new bacterium isolated from soil saline samples.</title>
        <authorList>
            <person name="Galisteo C."/>
            <person name="De La Haba R."/>
            <person name="Sanchez-Porro C."/>
            <person name="Ventosa A."/>
        </authorList>
    </citation>
    <scope>NUCLEOTIDE SEQUENCE</scope>
    <source>
        <strain evidence="8">3ASR75-54</strain>
    </source>
</reference>
<dbReference type="GO" id="GO:0000455">
    <property type="term" value="P:enzyme-directed rRNA pseudouridine synthesis"/>
    <property type="evidence" value="ECO:0007669"/>
    <property type="project" value="TreeGrafter"/>
</dbReference>
<dbReference type="AlphaFoldDB" id="A0A9X3WCT9"/>
<dbReference type="Pfam" id="PF00849">
    <property type="entry name" value="PseudoU_synth_2"/>
    <property type="match status" value="1"/>
</dbReference>
<dbReference type="PANTHER" id="PTHR21600">
    <property type="entry name" value="MITOCHONDRIAL RNA PSEUDOURIDINE SYNTHASE"/>
    <property type="match status" value="1"/>
</dbReference>
<evidence type="ECO:0000256" key="2">
    <source>
        <dbReference type="ARBA" id="ARBA00010876"/>
    </source>
</evidence>
<evidence type="ECO:0000256" key="4">
    <source>
        <dbReference type="PIRSR" id="PIRSR606225-1"/>
    </source>
</evidence>
<keyword evidence="9" id="KW-1185">Reference proteome</keyword>
<organism evidence="8 9">
    <name type="scientific">Aquibacillus salsiterrae</name>
    <dbReference type="NCBI Taxonomy" id="2950439"/>
    <lineage>
        <taxon>Bacteria</taxon>
        <taxon>Bacillati</taxon>
        <taxon>Bacillota</taxon>
        <taxon>Bacilli</taxon>
        <taxon>Bacillales</taxon>
        <taxon>Bacillaceae</taxon>
        <taxon>Aquibacillus</taxon>
    </lineage>
</organism>
<evidence type="ECO:0000256" key="3">
    <source>
        <dbReference type="ARBA" id="ARBA00023235"/>
    </source>
</evidence>
<dbReference type="EMBL" id="JAMQKC010000007">
    <property type="protein sequence ID" value="MDC3417192.1"/>
    <property type="molecule type" value="Genomic_DNA"/>
</dbReference>
<proteinExistence type="inferred from homology"/>
<evidence type="ECO:0000259" key="7">
    <source>
        <dbReference type="Pfam" id="PF00849"/>
    </source>
</evidence>
<keyword evidence="3 6" id="KW-0413">Isomerase</keyword>
<evidence type="ECO:0000256" key="6">
    <source>
        <dbReference type="RuleBase" id="RU362028"/>
    </source>
</evidence>
<name>A0A9X3WCT9_9BACI</name>
<dbReference type="InterPro" id="IPR050188">
    <property type="entry name" value="RluA_PseudoU_synthase"/>
</dbReference>
<sequence>MKFTIDKTAEGLLVREFLLNKGFSRRIIKAIKFQGGCLLVNGEPCTVRKQLHTNDVLEVELPQETRGLHMEPEKIPLNIVYEDEDVLVIDKPSGMATIPSFQHHSGTIANAILGYYEELKLTYTVHIVTRLDRDTTGLLLVAKHRFSHSVLSKDQKDGRVNRRYEAIIQGHLDDKEGIIDAPIDRMEGSIIQRTVKEGGQHAITHYRVKQETTNYSLIDVRLETGRTHQIRVHFSYLGHPLIGDSLYGGDTSYIKRQALHCKSLAFNHPMSKKRIQLSSSLPDDMRKIIKEN</sequence>